<evidence type="ECO:0000313" key="11">
    <source>
        <dbReference type="Proteomes" id="UP000428333"/>
    </source>
</evidence>
<feature type="region of interest" description="Disordered" evidence="8">
    <location>
        <begin position="210"/>
        <end position="233"/>
    </location>
</feature>
<dbReference type="EMBL" id="QEFC01002732">
    <property type="protein sequence ID" value="KAE9450997.1"/>
    <property type="molecule type" value="Genomic_DNA"/>
</dbReference>
<evidence type="ECO:0000256" key="4">
    <source>
        <dbReference type="ARBA" id="ARBA00022729"/>
    </source>
</evidence>
<keyword evidence="6 9" id="KW-0472">Membrane</keyword>
<evidence type="ECO:0000313" key="10">
    <source>
        <dbReference type="EMBL" id="KAE9450997.1"/>
    </source>
</evidence>
<keyword evidence="2" id="KW-0723">Serine/threonine-protein kinase</keyword>
<accession>A0A6A4L7V5</accession>
<evidence type="ECO:0000256" key="5">
    <source>
        <dbReference type="ARBA" id="ARBA00022989"/>
    </source>
</evidence>
<name>A0A6A4L7V5_9ERIC</name>
<proteinExistence type="predicted"/>
<dbReference type="OrthoDB" id="4062651at2759"/>
<dbReference type="GO" id="GO:0016020">
    <property type="term" value="C:membrane"/>
    <property type="evidence" value="ECO:0007669"/>
    <property type="project" value="UniProtKB-SubCell"/>
</dbReference>
<evidence type="ECO:0000256" key="7">
    <source>
        <dbReference type="ARBA" id="ARBA00023180"/>
    </source>
</evidence>
<organism evidence="10 11">
    <name type="scientific">Rhododendron williamsianum</name>
    <dbReference type="NCBI Taxonomy" id="262921"/>
    <lineage>
        <taxon>Eukaryota</taxon>
        <taxon>Viridiplantae</taxon>
        <taxon>Streptophyta</taxon>
        <taxon>Embryophyta</taxon>
        <taxon>Tracheophyta</taxon>
        <taxon>Spermatophyta</taxon>
        <taxon>Magnoliopsida</taxon>
        <taxon>eudicotyledons</taxon>
        <taxon>Gunneridae</taxon>
        <taxon>Pentapetalae</taxon>
        <taxon>asterids</taxon>
        <taxon>Ericales</taxon>
        <taxon>Ericaceae</taxon>
        <taxon>Ericoideae</taxon>
        <taxon>Rhodoreae</taxon>
        <taxon>Rhododendron</taxon>
    </lineage>
</organism>
<evidence type="ECO:0000256" key="8">
    <source>
        <dbReference type="SAM" id="MobiDB-lite"/>
    </source>
</evidence>
<keyword evidence="5 9" id="KW-1133">Transmembrane helix</keyword>
<sequence length="233" mass="26071">MDSVYANDPCLGDLIDTNSCDVISFYLNMTLVSKPSISFTIPPGLTLLKCTVVSAQLDQQTDDFSRGNASYRGCHGYTVYCEFPPNIIWLQLLATFLLIVQLFNCQWYQKQKTKMSVICSLRCLPSSLLDFMCERHVISVAKREADVLVTPRVHVLKGQRRTNEELGLQGIMNDEVNDNARKMIIVGLWCIQTDPSLRPSMSRVAEMLEGSTDSLQIPPKPFLSSPSRAPADS</sequence>
<feature type="non-terminal residue" evidence="10">
    <location>
        <position position="1"/>
    </location>
</feature>
<dbReference type="Proteomes" id="UP000428333">
    <property type="component" value="Linkage Group LG10"/>
</dbReference>
<keyword evidence="2" id="KW-0808">Transferase</keyword>
<dbReference type="AlphaFoldDB" id="A0A6A4L7V5"/>
<gene>
    <name evidence="10" type="ORF">C3L33_17109</name>
</gene>
<evidence type="ECO:0000256" key="9">
    <source>
        <dbReference type="SAM" id="Phobius"/>
    </source>
</evidence>
<keyword evidence="2" id="KW-0418">Kinase</keyword>
<keyword evidence="3 9" id="KW-0812">Transmembrane</keyword>
<keyword evidence="7" id="KW-0325">Glycoprotein</keyword>
<reference evidence="10 11" key="1">
    <citation type="journal article" date="2019" name="Genome Biol. Evol.">
        <title>The Rhododendron genome and chromosomal organization provide insight into shared whole-genome duplications across the heath family (Ericaceae).</title>
        <authorList>
            <person name="Soza V.L."/>
            <person name="Lindsley D."/>
            <person name="Waalkes A."/>
            <person name="Ramage E."/>
            <person name="Patwardhan R.P."/>
            <person name="Burton J.N."/>
            <person name="Adey A."/>
            <person name="Kumar A."/>
            <person name="Qiu R."/>
            <person name="Shendure J."/>
            <person name="Hall B."/>
        </authorList>
    </citation>
    <scope>NUCLEOTIDE SEQUENCE [LARGE SCALE GENOMIC DNA]</scope>
    <source>
        <strain evidence="10">RSF 1966-606</strain>
    </source>
</reference>
<protein>
    <submittedName>
        <fullName evidence="10">Uncharacterized protein</fullName>
    </submittedName>
</protein>
<keyword evidence="4" id="KW-0732">Signal</keyword>
<evidence type="ECO:0000256" key="1">
    <source>
        <dbReference type="ARBA" id="ARBA00004479"/>
    </source>
</evidence>
<evidence type="ECO:0000256" key="3">
    <source>
        <dbReference type="ARBA" id="ARBA00022692"/>
    </source>
</evidence>
<dbReference type="PANTHER" id="PTHR27009">
    <property type="entry name" value="RUST RESISTANCE KINASE LR10-RELATED"/>
    <property type="match status" value="1"/>
</dbReference>
<comment type="subcellular location">
    <subcellularLocation>
        <location evidence="1">Membrane</location>
        <topology evidence="1">Single-pass type I membrane protein</topology>
    </subcellularLocation>
</comment>
<dbReference type="InterPro" id="IPR045874">
    <property type="entry name" value="LRK10/LRL21-25-like"/>
</dbReference>
<feature type="transmembrane region" description="Helical" evidence="9">
    <location>
        <begin position="87"/>
        <end position="105"/>
    </location>
</feature>
<evidence type="ECO:0000256" key="2">
    <source>
        <dbReference type="ARBA" id="ARBA00022527"/>
    </source>
</evidence>
<keyword evidence="11" id="KW-1185">Reference proteome</keyword>
<comment type="caution">
    <text evidence="10">The sequence shown here is derived from an EMBL/GenBank/DDBJ whole genome shotgun (WGS) entry which is preliminary data.</text>
</comment>
<dbReference type="GO" id="GO:0004674">
    <property type="term" value="F:protein serine/threonine kinase activity"/>
    <property type="evidence" value="ECO:0007669"/>
    <property type="project" value="UniProtKB-KW"/>
</dbReference>
<evidence type="ECO:0000256" key="6">
    <source>
        <dbReference type="ARBA" id="ARBA00023136"/>
    </source>
</evidence>